<accession>A0A4U5NJW1</accession>
<keyword evidence="1" id="KW-0812">Transmembrane</keyword>
<comment type="caution">
    <text evidence="2">The sequence shown here is derived from an EMBL/GenBank/DDBJ whole genome shotgun (WGS) entry which is preliminary data.</text>
</comment>
<sequence>MEKLRFYCEIVAKERNYKYLTQATADCVKEYNHSNRAVAMKNDVYYFTSAWNVAYANVNAGGTSRLYEFSPRKDLTVDGDHDDLITYLFGYEEGELDETDQKIRVALTEQWCDFINGVDREEWPKWPDYYLIDYNADVEMTGASVNYHPEAIAFWNENIERDGNVRLDRPSEPWLKEIEDSVVFGGLLVSDRFDKALVIAIVTIIVCIAFLVFVLLLVFLSYMNRERKPETIVYTTRNSNNLPR</sequence>
<evidence type="ECO:0000256" key="1">
    <source>
        <dbReference type="SAM" id="Phobius"/>
    </source>
</evidence>
<dbReference type="SUPFAM" id="SSF53474">
    <property type="entry name" value="alpha/beta-Hydrolases"/>
    <property type="match status" value="1"/>
</dbReference>
<dbReference type="InterPro" id="IPR029058">
    <property type="entry name" value="AB_hydrolase_fold"/>
</dbReference>
<dbReference type="Gene3D" id="3.40.50.1820">
    <property type="entry name" value="alpha/beta hydrolase"/>
    <property type="match status" value="1"/>
</dbReference>
<organism evidence="2 3">
    <name type="scientific">Steinernema carpocapsae</name>
    <name type="common">Entomopathogenic nematode</name>
    <dbReference type="NCBI Taxonomy" id="34508"/>
    <lineage>
        <taxon>Eukaryota</taxon>
        <taxon>Metazoa</taxon>
        <taxon>Ecdysozoa</taxon>
        <taxon>Nematoda</taxon>
        <taxon>Chromadorea</taxon>
        <taxon>Rhabditida</taxon>
        <taxon>Tylenchina</taxon>
        <taxon>Panagrolaimomorpha</taxon>
        <taxon>Strongyloidoidea</taxon>
        <taxon>Steinernematidae</taxon>
        <taxon>Steinernema</taxon>
    </lineage>
</organism>
<dbReference type="EMBL" id="AZBU02000004">
    <property type="protein sequence ID" value="TKR83114.1"/>
    <property type="molecule type" value="Genomic_DNA"/>
</dbReference>
<dbReference type="AlphaFoldDB" id="A0A4U5NJW1"/>
<keyword evidence="1" id="KW-0472">Membrane</keyword>
<keyword evidence="1" id="KW-1133">Transmembrane helix</keyword>
<feature type="transmembrane region" description="Helical" evidence="1">
    <location>
        <begin position="197"/>
        <end position="220"/>
    </location>
</feature>
<dbReference type="STRING" id="34508.A0A4U5NJW1"/>
<reference evidence="2 3" key="1">
    <citation type="journal article" date="2015" name="Genome Biol.">
        <title>Comparative genomics of Steinernema reveals deeply conserved gene regulatory networks.</title>
        <authorList>
            <person name="Dillman A.R."/>
            <person name="Macchietto M."/>
            <person name="Porter C.F."/>
            <person name="Rogers A."/>
            <person name="Williams B."/>
            <person name="Antoshechkin I."/>
            <person name="Lee M.M."/>
            <person name="Goodwin Z."/>
            <person name="Lu X."/>
            <person name="Lewis E.E."/>
            <person name="Goodrich-Blair H."/>
            <person name="Stock S.P."/>
            <person name="Adams B.J."/>
            <person name="Sternberg P.W."/>
            <person name="Mortazavi A."/>
        </authorList>
    </citation>
    <scope>NUCLEOTIDE SEQUENCE [LARGE SCALE GENOMIC DNA]</scope>
    <source>
        <strain evidence="2 3">ALL</strain>
    </source>
</reference>
<gene>
    <name evidence="2" type="ORF">L596_016758</name>
</gene>
<reference evidence="2 3" key="2">
    <citation type="journal article" date="2019" name="G3 (Bethesda)">
        <title>Hybrid Assembly of the Genome of the Entomopathogenic Nematode Steinernema carpocapsae Identifies the X-Chromosome.</title>
        <authorList>
            <person name="Serra L."/>
            <person name="Macchietto M."/>
            <person name="Macias-Munoz A."/>
            <person name="McGill C.J."/>
            <person name="Rodriguez I.M."/>
            <person name="Rodriguez B."/>
            <person name="Murad R."/>
            <person name="Mortazavi A."/>
        </authorList>
    </citation>
    <scope>NUCLEOTIDE SEQUENCE [LARGE SCALE GENOMIC DNA]</scope>
    <source>
        <strain evidence="2 3">ALL</strain>
    </source>
</reference>
<keyword evidence="3" id="KW-1185">Reference proteome</keyword>
<name>A0A4U5NJW1_STECR</name>
<evidence type="ECO:0000313" key="2">
    <source>
        <dbReference type="EMBL" id="TKR83114.1"/>
    </source>
</evidence>
<protein>
    <recommendedName>
        <fullName evidence="4">Carboxylesterase type B domain-containing protein</fullName>
    </recommendedName>
</protein>
<evidence type="ECO:0008006" key="4">
    <source>
        <dbReference type="Google" id="ProtNLM"/>
    </source>
</evidence>
<dbReference type="OrthoDB" id="10550219at2759"/>
<evidence type="ECO:0000313" key="3">
    <source>
        <dbReference type="Proteomes" id="UP000298663"/>
    </source>
</evidence>
<dbReference type="Proteomes" id="UP000298663">
    <property type="component" value="Unassembled WGS sequence"/>
</dbReference>
<proteinExistence type="predicted"/>